<organism evidence="3 4">
    <name type="scientific">Arundinibacter roseus</name>
    <dbReference type="NCBI Taxonomy" id="2070510"/>
    <lineage>
        <taxon>Bacteria</taxon>
        <taxon>Pseudomonadati</taxon>
        <taxon>Bacteroidota</taxon>
        <taxon>Cytophagia</taxon>
        <taxon>Cytophagales</taxon>
        <taxon>Spirosomataceae</taxon>
        <taxon>Arundinibacter</taxon>
    </lineage>
</organism>
<evidence type="ECO:0000313" key="4">
    <source>
        <dbReference type="Proteomes" id="UP000295706"/>
    </source>
</evidence>
<proteinExistence type="predicted"/>
<evidence type="ECO:0000259" key="2">
    <source>
        <dbReference type="Pfam" id="PF13239"/>
    </source>
</evidence>
<dbReference type="Pfam" id="PF13239">
    <property type="entry name" value="2TM"/>
    <property type="match status" value="1"/>
</dbReference>
<dbReference type="RefSeq" id="WP_132115484.1">
    <property type="nucleotide sequence ID" value="NZ_SMJU01000003.1"/>
</dbReference>
<evidence type="ECO:0000256" key="1">
    <source>
        <dbReference type="SAM" id="Phobius"/>
    </source>
</evidence>
<dbReference type="Proteomes" id="UP000295706">
    <property type="component" value="Unassembled WGS sequence"/>
</dbReference>
<dbReference type="OrthoDB" id="8965954at2"/>
<sequence length="84" mass="10120">MNIIIENQIIEKAKRRVGFKIHLTVFILLFPINWIIWAFTDTSYLWPVWPALGWGVGLLFHWLGVYHTDKFFSIDREVRILKNY</sequence>
<protein>
    <submittedName>
        <fullName evidence="3">2TM domain-containing protein</fullName>
    </submittedName>
</protein>
<dbReference type="EMBL" id="SMJU01000003">
    <property type="protein sequence ID" value="TDB67471.1"/>
    <property type="molecule type" value="Genomic_DNA"/>
</dbReference>
<feature type="transmembrane region" description="Helical" evidence="1">
    <location>
        <begin position="46"/>
        <end position="66"/>
    </location>
</feature>
<feature type="domain" description="2TM" evidence="2">
    <location>
        <begin position="11"/>
        <end position="74"/>
    </location>
</feature>
<dbReference type="InterPro" id="IPR025698">
    <property type="entry name" value="2TM_dom"/>
</dbReference>
<gene>
    <name evidence="3" type="ORF">EZE20_05860</name>
</gene>
<dbReference type="AlphaFoldDB" id="A0A4R4KLJ6"/>
<feature type="transmembrane region" description="Helical" evidence="1">
    <location>
        <begin position="21"/>
        <end position="40"/>
    </location>
</feature>
<keyword evidence="1" id="KW-0812">Transmembrane</keyword>
<keyword evidence="1" id="KW-1133">Transmembrane helix</keyword>
<keyword evidence="4" id="KW-1185">Reference proteome</keyword>
<name>A0A4R4KLJ6_9BACT</name>
<evidence type="ECO:0000313" key="3">
    <source>
        <dbReference type="EMBL" id="TDB67471.1"/>
    </source>
</evidence>
<accession>A0A4R4KLJ6</accession>
<keyword evidence="1" id="KW-0472">Membrane</keyword>
<reference evidence="3 4" key="1">
    <citation type="submission" date="2019-02" db="EMBL/GenBank/DDBJ databases">
        <title>Arundinibacter roseus gen. nov., sp. nov., a new member of the family Cytophagaceae.</title>
        <authorList>
            <person name="Szuroczki S."/>
            <person name="Khayer B."/>
            <person name="Sproer C."/>
            <person name="Toumi M."/>
            <person name="Szabo A."/>
            <person name="Felfoldi T."/>
            <person name="Schumann P."/>
            <person name="Toth E."/>
        </authorList>
    </citation>
    <scope>NUCLEOTIDE SEQUENCE [LARGE SCALE GENOMIC DNA]</scope>
    <source>
        <strain evidence="3 4">DMA-k-7a</strain>
    </source>
</reference>
<comment type="caution">
    <text evidence="3">The sequence shown here is derived from an EMBL/GenBank/DDBJ whole genome shotgun (WGS) entry which is preliminary data.</text>
</comment>